<dbReference type="Pfam" id="PF07714">
    <property type="entry name" value="PK_Tyr_Ser-Thr"/>
    <property type="match status" value="1"/>
</dbReference>
<keyword evidence="1" id="KW-0723">Serine/threonine-protein kinase</keyword>
<keyword evidence="4" id="KW-0418">Kinase</keyword>
<dbReference type="GO" id="GO:0007165">
    <property type="term" value="P:signal transduction"/>
    <property type="evidence" value="ECO:0007669"/>
    <property type="project" value="TreeGrafter"/>
</dbReference>
<dbReference type="SMART" id="SM00220">
    <property type="entry name" value="S_TKc"/>
    <property type="match status" value="1"/>
</dbReference>
<dbReference type="PROSITE" id="PS00108">
    <property type="entry name" value="PROTEIN_KINASE_ST"/>
    <property type="match status" value="1"/>
</dbReference>
<dbReference type="PANTHER" id="PTHR23257:SF824">
    <property type="entry name" value="PROTEIN KINASE DOMAIN-CONTAINING PROTEIN"/>
    <property type="match status" value="1"/>
</dbReference>
<feature type="binding site" evidence="6">
    <location>
        <position position="411"/>
    </location>
    <ligand>
        <name>ATP</name>
        <dbReference type="ChEBI" id="CHEBI:30616"/>
    </ligand>
</feature>
<dbReference type="InterPro" id="IPR000270">
    <property type="entry name" value="PB1_dom"/>
</dbReference>
<dbReference type="InterPro" id="IPR058594">
    <property type="entry name" value="PB1-like_dom_pln"/>
</dbReference>
<dbReference type="InterPro" id="IPR050167">
    <property type="entry name" value="Ser_Thr_protein_kinase"/>
</dbReference>
<dbReference type="SMART" id="SM00666">
    <property type="entry name" value="PB1"/>
    <property type="match status" value="1"/>
</dbReference>
<protein>
    <recommendedName>
        <fullName evidence="7">Protein kinase domain-containing protein</fullName>
    </recommendedName>
</protein>
<feature type="domain" description="Protein kinase" evidence="7">
    <location>
        <begin position="383"/>
        <end position="648"/>
    </location>
</feature>
<evidence type="ECO:0000256" key="3">
    <source>
        <dbReference type="ARBA" id="ARBA00022741"/>
    </source>
</evidence>
<dbReference type="InterPro" id="IPR001245">
    <property type="entry name" value="Ser-Thr/Tyr_kinase_cat_dom"/>
</dbReference>
<dbReference type="InterPro" id="IPR017441">
    <property type="entry name" value="Protein_kinase_ATP_BS"/>
</dbReference>
<dbReference type="PANTHER" id="PTHR23257">
    <property type="entry name" value="SERINE-THREONINE PROTEIN KINASE"/>
    <property type="match status" value="1"/>
</dbReference>
<accession>A0AAW1K6H3</accession>
<dbReference type="GO" id="GO:0005524">
    <property type="term" value="F:ATP binding"/>
    <property type="evidence" value="ECO:0007669"/>
    <property type="project" value="UniProtKB-UniRule"/>
</dbReference>
<dbReference type="PROSITE" id="PS50011">
    <property type="entry name" value="PROTEIN_KINASE_DOM"/>
    <property type="match status" value="1"/>
</dbReference>
<evidence type="ECO:0000256" key="4">
    <source>
        <dbReference type="ARBA" id="ARBA00022777"/>
    </source>
</evidence>
<organism evidence="8 9">
    <name type="scientific">Saponaria officinalis</name>
    <name type="common">Common soapwort</name>
    <name type="synonym">Lychnis saponaria</name>
    <dbReference type="NCBI Taxonomy" id="3572"/>
    <lineage>
        <taxon>Eukaryota</taxon>
        <taxon>Viridiplantae</taxon>
        <taxon>Streptophyta</taxon>
        <taxon>Embryophyta</taxon>
        <taxon>Tracheophyta</taxon>
        <taxon>Spermatophyta</taxon>
        <taxon>Magnoliopsida</taxon>
        <taxon>eudicotyledons</taxon>
        <taxon>Gunneridae</taxon>
        <taxon>Pentapetalae</taxon>
        <taxon>Caryophyllales</taxon>
        <taxon>Caryophyllaceae</taxon>
        <taxon>Caryophylleae</taxon>
        <taxon>Saponaria</taxon>
    </lineage>
</organism>
<evidence type="ECO:0000313" key="9">
    <source>
        <dbReference type="Proteomes" id="UP001443914"/>
    </source>
</evidence>
<dbReference type="PRINTS" id="PR00109">
    <property type="entry name" value="TYRKINASE"/>
</dbReference>
<name>A0AAW1K6H3_SAPOF</name>
<evidence type="ECO:0000256" key="1">
    <source>
        <dbReference type="ARBA" id="ARBA00022527"/>
    </source>
</evidence>
<reference evidence="8" key="1">
    <citation type="submission" date="2024-03" db="EMBL/GenBank/DDBJ databases">
        <title>WGS assembly of Saponaria officinalis var. Norfolk2.</title>
        <authorList>
            <person name="Jenkins J."/>
            <person name="Shu S."/>
            <person name="Grimwood J."/>
            <person name="Barry K."/>
            <person name="Goodstein D."/>
            <person name="Schmutz J."/>
            <person name="Leebens-Mack J."/>
            <person name="Osbourn A."/>
        </authorList>
    </citation>
    <scope>NUCLEOTIDE SEQUENCE [LARGE SCALE GENOMIC DNA]</scope>
    <source>
        <strain evidence="8">JIC</strain>
    </source>
</reference>
<dbReference type="InterPro" id="IPR000719">
    <property type="entry name" value="Prot_kinase_dom"/>
</dbReference>
<evidence type="ECO:0000256" key="5">
    <source>
        <dbReference type="ARBA" id="ARBA00022840"/>
    </source>
</evidence>
<keyword evidence="5 6" id="KW-0067">ATP-binding</keyword>
<keyword evidence="9" id="KW-1185">Reference proteome</keyword>
<evidence type="ECO:0000256" key="6">
    <source>
        <dbReference type="PROSITE-ProRule" id="PRU10141"/>
    </source>
</evidence>
<dbReference type="FunFam" id="3.30.200.20:FF:000180">
    <property type="entry name" value="serine/threonine-protein kinase STY46-like"/>
    <property type="match status" value="1"/>
</dbReference>
<sequence>MKTNSATNKLKLVYSFNGKFRRQSPENKLRYTGGETRMVSLDPTTLNYLNLRSVISERVKSDVFKLKYRVPSTESGGDGGGDELPLVVVASDEDVTCMIEEFEAYYYREKCSNNFFRIWVYVCNDDNDEFFGSFSEKSGDFGCGFRVLGRNSLSSLEGSNYNHNHNRSHNHKKSSGNEKDCLRKLVLKQQLMLARQRDQIQGYLDERLSPNYMVQSCNNHQPLINLGNDMGEECQNLMIMDKSDELMRNCHGGSNNTPANAAISMNLSSYDSSLPSLEVAELSYISPKVSEEKGIIQVVAETGGFDRNSKDFVEEIRANLDLSCSLQQVKQDCTSASTDVDEKAVIRTNLKYSNMSIGVLSDLAAFYTQLATRELQTIKYTDLEYMTELGSGNYGTVYHAKWKGSDVAVKKLKQICFDGEVKEDNRVVADFWKEAHLLSHLHHPNIVAFYGVVSDEPITNFALVTEYMVNGSLKQVLRRKDRTIDRRKRVIIAMDAACGMEYLHEKNIVHFDLKSHNFLVNMRDPYRPVCKIGDLGLSKVKQRTMVSGGVRGTIPWMAPELLNASSTLVSQKVDVYSFGIVMWELLTGEEPYADMSSAEIIAGTIKGTLRPEIPSWCDPTWRSPMERCWSSDPDSRPHFSEIAKHLRDMSTSMNIK</sequence>
<dbReference type="GO" id="GO:0005737">
    <property type="term" value="C:cytoplasm"/>
    <property type="evidence" value="ECO:0007669"/>
    <property type="project" value="TreeGrafter"/>
</dbReference>
<dbReference type="SUPFAM" id="SSF56112">
    <property type="entry name" value="Protein kinase-like (PK-like)"/>
    <property type="match status" value="1"/>
</dbReference>
<keyword evidence="2" id="KW-0808">Transferase</keyword>
<keyword evidence="3 6" id="KW-0547">Nucleotide-binding</keyword>
<dbReference type="AlphaFoldDB" id="A0AAW1K6H3"/>
<evidence type="ECO:0000256" key="2">
    <source>
        <dbReference type="ARBA" id="ARBA00022679"/>
    </source>
</evidence>
<gene>
    <name evidence="8" type="ORF">RND81_06G153700</name>
</gene>
<dbReference type="Gene3D" id="3.30.200.20">
    <property type="entry name" value="Phosphorylase Kinase, domain 1"/>
    <property type="match status" value="1"/>
</dbReference>
<dbReference type="Pfam" id="PF26130">
    <property type="entry name" value="PB1-like"/>
    <property type="match status" value="1"/>
</dbReference>
<dbReference type="InterPro" id="IPR011009">
    <property type="entry name" value="Kinase-like_dom_sf"/>
</dbReference>
<dbReference type="Gene3D" id="1.10.510.10">
    <property type="entry name" value="Transferase(Phosphotransferase) domain 1"/>
    <property type="match status" value="1"/>
</dbReference>
<evidence type="ECO:0000313" key="8">
    <source>
        <dbReference type="EMBL" id="KAK9715261.1"/>
    </source>
</evidence>
<dbReference type="InterPro" id="IPR008271">
    <property type="entry name" value="Ser/Thr_kinase_AS"/>
</dbReference>
<dbReference type="CDD" id="cd13999">
    <property type="entry name" value="STKc_MAP3K-like"/>
    <property type="match status" value="1"/>
</dbReference>
<dbReference type="Proteomes" id="UP001443914">
    <property type="component" value="Unassembled WGS sequence"/>
</dbReference>
<dbReference type="GO" id="GO:0004674">
    <property type="term" value="F:protein serine/threonine kinase activity"/>
    <property type="evidence" value="ECO:0007669"/>
    <property type="project" value="UniProtKB-KW"/>
</dbReference>
<comment type="caution">
    <text evidence="8">The sequence shown here is derived from an EMBL/GenBank/DDBJ whole genome shotgun (WGS) entry which is preliminary data.</text>
</comment>
<dbReference type="PROSITE" id="PS00107">
    <property type="entry name" value="PROTEIN_KINASE_ATP"/>
    <property type="match status" value="1"/>
</dbReference>
<evidence type="ECO:0000259" key="7">
    <source>
        <dbReference type="PROSITE" id="PS50011"/>
    </source>
</evidence>
<dbReference type="EMBL" id="JBDFQZ010000006">
    <property type="protein sequence ID" value="KAK9715261.1"/>
    <property type="molecule type" value="Genomic_DNA"/>
</dbReference>
<proteinExistence type="predicted"/>